<evidence type="ECO:0000313" key="1">
    <source>
        <dbReference type="EMBL" id="KAF5805673.1"/>
    </source>
</evidence>
<reference evidence="1" key="1">
    <citation type="journal article" date="2017" name="Nature">
        <title>The sunflower genome provides insights into oil metabolism, flowering and Asterid evolution.</title>
        <authorList>
            <person name="Badouin H."/>
            <person name="Gouzy J."/>
            <person name="Grassa C.J."/>
            <person name="Murat F."/>
            <person name="Staton S.E."/>
            <person name="Cottret L."/>
            <person name="Lelandais-Briere C."/>
            <person name="Owens G.L."/>
            <person name="Carrere S."/>
            <person name="Mayjonade B."/>
            <person name="Legrand L."/>
            <person name="Gill N."/>
            <person name="Kane N.C."/>
            <person name="Bowers J.E."/>
            <person name="Hubner S."/>
            <person name="Bellec A."/>
            <person name="Berard A."/>
            <person name="Berges H."/>
            <person name="Blanchet N."/>
            <person name="Boniface M.C."/>
            <person name="Brunel D."/>
            <person name="Catrice O."/>
            <person name="Chaidir N."/>
            <person name="Claudel C."/>
            <person name="Donnadieu C."/>
            <person name="Faraut T."/>
            <person name="Fievet G."/>
            <person name="Helmstetter N."/>
            <person name="King M."/>
            <person name="Knapp S.J."/>
            <person name="Lai Z."/>
            <person name="Le Paslier M.C."/>
            <person name="Lippi Y."/>
            <person name="Lorenzon L."/>
            <person name="Mandel J.R."/>
            <person name="Marage G."/>
            <person name="Marchand G."/>
            <person name="Marquand E."/>
            <person name="Bret-Mestries E."/>
            <person name="Morien E."/>
            <person name="Nambeesan S."/>
            <person name="Nguyen T."/>
            <person name="Pegot-Espagnet P."/>
            <person name="Pouilly N."/>
            <person name="Raftis F."/>
            <person name="Sallet E."/>
            <person name="Schiex T."/>
            <person name="Thomas J."/>
            <person name="Vandecasteele C."/>
            <person name="Vares D."/>
            <person name="Vear F."/>
            <person name="Vautrin S."/>
            <person name="Crespi M."/>
            <person name="Mangin B."/>
            <person name="Burke J.M."/>
            <person name="Salse J."/>
            <person name="Munos S."/>
            <person name="Vincourt P."/>
            <person name="Rieseberg L.H."/>
            <person name="Langlade N.B."/>
        </authorList>
    </citation>
    <scope>NUCLEOTIDE SEQUENCE</scope>
    <source>
        <tissue evidence="1">Leaves</tissue>
    </source>
</reference>
<protein>
    <submittedName>
        <fullName evidence="1">Uncharacterized protein</fullName>
    </submittedName>
</protein>
<comment type="caution">
    <text evidence="1">The sequence shown here is derived from an EMBL/GenBank/DDBJ whole genome shotgun (WGS) entry which is preliminary data.</text>
</comment>
<dbReference type="EMBL" id="MNCJ02000320">
    <property type="protein sequence ID" value="KAF5805673.1"/>
    <property type="molecule type" value="Genomic_DNA"/>
</dbReference>
<dbReference type="AlphaFoldDB" id="A0A9K3NNI3"/>
<keyword evidence="2" id="KW-1185">Reference proteome</keyword>
<organism evidence="1 2">
    <name type="scientific">Helianthus annuus</name>
    <name type="common">Common sunflower</name>
    <dbReference type="NCBI Taxonomy" id="4232"/>
    <lineage>
        <taxon>Eukaryota</taxon>
        <taxon>Viridiplantae</taxon>
        <taxon>Streptophyta</taxon>
        <taxon>Embryophyta</taxon>
        <taxon>Tracheophyta</taxon>
        <taxon>Spermatophyta</taxon>
        <taxon>Magnoliopsida</taxon>
        <taxon>eudicotyledons</taxon>
        <taxon>Gunneridae</taxon>
        <taxon>Pentapetalae</taxon>
        <taxon>asterids</taxon>
        <taxon>campanulids</taxon>
        <taxon>Asterales</taxon>
        <taxon>Asteraceae</taxon>
        <taxon>Asteroideae</taxon>
        <taxon>Heliantheae alliance</taxon>
        <taxon>Heliantheae</taxon>
        <taxon>Helianthus</taxon>
    </lineage>
</organism>
<name>A0A9K3NNI3_HELAN</name>
<evidence type="ECO:0000313" key="2">
    <source>
        <dbReference type="Proteomes" id="UP000215914"/>
    </source>
</evidence>
<sequence length="75" mass="8585">MNNGITIRSTQRSHKEYGIIKLHLQNGLSCPWHGPCLKPNHASHLVVVSPIPPSLLATYLLKFRRRYIPKKIHHA</sequence>
<accession>A0A9K3NNI3</accession>
<gene>
    <name evidence="1" type="ORF">HanXRQr2_Chr05g0212231</name>
</gene>
<proteinExistence type="predicted"/>
<dbReference type="Proteomes" id="UP000215914">
    <property type="component" value="Unassembled WGS sequence"/>
</dbReference>
<reference evidence="1" key="2">
    <citation type="submission" date="2020-06" db="EMBL/GenBank/DDBJ databases">
        <title>Helianthus annuus Genome sequencing and assembly Release 2.</title>
        <authorList>
            <person name="Gouzy J."/>
            <person name="Langlade N."/>
            <person name="Munos S."/>
        </authorList>
    </citation>
    <scope>NUCLEOTIDE SEQUENCE</scope>
    <source>
        <tissue evidence="1">Leaves</tissue>
    </source>
</reference>
<dbReference type="Gramene" id="mRNA:HanXRQr2_Chr05g0212231">
    <property type="protein sequence ID" value="mRNA:HanXRQr2_Chr05g0212231"/>
    <property type="gene ID" value="HanXRQr2_Chr05g0212231"/>
</dbReference>